<keyword evidence="2" id="KW-1185">Reference proteome</keyword>
<evidence type="ECO:0000313" key="2">
    <source>
        <dbReference type="Proteomes" id="UP000265618"/>
    </source>
</evidence>
<proteinExistence type="predicted"/>
<name>A0A9K3GH33_9EUKA</name>
<dbReference type="AlphaFoldDB" id="A0A9K3GH33"/>
<dbReference type="Proteomes" id="UP000265618">
    <property type="component" value="Unassembled WGS sequence"/>
</dbReference>
<evidence type="ECO:0000313" key="1">
    <source>
        <dbReference type="EMBL" id="GIQ82347.1"/>
    </source>
</evidence>
<accession>A0A9K3GH33</accession>
<protein>
    <submittedName>
        <fullName evidence="1">Uncharacterized protein</fullName>
    </submittedName>
</protein>
<reference evidence="1 2" key="1">
    <citation type="journal article" date="2018" name="PLoS ONE">
        <title>The draft genome of Kipferlia bialata reveals reductive genome evolution in fornicate parasites.</title>
        <authorList>
            <person name="Tanifuji G."/>
            <person name="Takabayashi S."/>
            <person name="Kume K."/>
            <person name="Takagi M."/>
            <person name="Nakayama T."/>
            <person name="Kamikawa R."/>
            <person name="Inagaki Y."/>
            <person name="Hashimoto T."/>
        </authorList>
    </citation>
    <scope>NUCLEOTIDE SEQUENCE [LARGE SCALE GENOMIC DNA]</scope>
    <source>
        <strain evidence="1">NY0173</strain>
    </source>
</reference>
<comment type="caution">
    <text evidence="1">The sequence shown here is derived from an EMBL/GenBank/DDBJ whole genome shotgun (WGS) entry which is preliminary data.</text>
</comment>
<organism evidence="1 2">
    <name type="scientific">Kipferlia bialata</name>
    <dbReference type="NCBI Taxonomy" id="797122"/>
    <lineage>
        <taxon>Eukaryota</taxon>
        <taxon>Metamonada</taxon>
        <taxon>Carpediemonas-like organisms</taxon>
        <taxon>Kipferlia</taxon>
    </lineage>
</organism>
<sequence length="235" mass="26636">MDVQDGDTYWERKVTLTQTGDVGLGKHRRISGACVIGGLVYYWVSPWGKKPAGQTVETGLYSCQLDTEDFLAYRPRQLYPIRARPVCVTQTATNDTLQLLELDMDSKWVEGDHIRPPLAPEFGAYRRTPTLSCVFPPFGDCIVFTQATREVYDKSGLSQSQVLAPNHEILSVLDTVSAEVHHLPRALSFYCNEPVYLSPGKYLVRIRHPDTDGMYGYYICTLNPDFKRQCRGLFM</sequence>
<gene>
    <name evidence="1" type="ORF">KIPB_003464</name>
</gene>
<dbReference type="EMBL" id="BDIP01000667">
    <property type="protein sequence ID" value="GIQ82347.1"/>
    <property type="molecule type" value="Genomic_DNA"/>
</dbReference>